<dbReference type="InterPro" id="IPR038883">
    <property type="entry name" value="AN11006-like"/>
</dbReference>
<proteinExistence type="predicted"/>
<evidence type="ECO:0000313" key="3">
    <source>
        <dbReference type="Proteomes" id="UP000324767"/>
    </source>
</evidence>
<name>A0A5M8PMG4_9LECA</name>
<dbReference type="PANTHER" id="PTHR42085:SF2">
    <property type="entry name" value="F-BOX DOMAIN-CONTAINING PROTEIN"/>
    <property type="match status" value="1"/>
</dbReference>
<feature type="compositionally biased region" description="Polar residues" evidence="1">
    <location>
        <begin position="346"/>
        <end position="383"/>
    </location>
</feature>
<feature type="compositionally biased region" description="Basic residues" evidence="1">
    <location>
        <begin position="440"/>
        <end position="450"/>
    </location>
</feature>
<feature type="region of interest" description="Disordered" evidence="1">
    <location>
        <begin position="273"/>
        <end position="532"/>
    </location>
</feature>
<evidence type="ECO:0000256" key="1">
    <source>
        <dbReference type="SAM" id="MobiDB-lite"/>
    </source>
</evidence>
<dbReference type="PANTHER" id="PTHR42085">
    <property type="entry name" value="F-BOX DOMAIN-CONTAINING PROTEIN"/>
    <property type="match status" value="1"/>
</dbReference>
<reference evidence="2 3" key="1">
    <citation type="submission" date="2019-09" db="EMBL/GenBank/DDBJ databases">
        <title>The hologenome of the rock-dwelling lichen Lasallia pustulata.</title>
        <authorList>
            <person name="Greshake Tzovaras B."/>
            <person name="Segers F."/>
            <person name="Bicker A."/>
            <person name="Dal Grande F."/>
            <person name="Otte J."/>
            <person name="Hankeln T."/>
            <person name="Schmitt I."/>
            <person name="Ebersberger I."/>
        </authorList>
    </citation>
    <scope>NUCLEOTIDE SEQUENCE [LARGE SCALE GENOMIC DNA]</scope>
    <source>
        <strain evidence="2">A1-1</strain>
    </source>
</reference>
<organism evidence="2 3">
    <name type="scientific">Lasallia pustulata</name>
    <dbReference type="NCBI Taxonomy" id="136370"/>
    <lineage>
        <taxon>Eukaryota</taxon>
        <taxon>Fungi</taxon>
        <taxon>Dikarya</taxon>
        <taxon>Ascomycota</taxon>
        <taxon>Pezizomycotina</taxon>
        <taxon>Lecanoromycetes</taxon>
        <taxon>OSLEUM clade</taxon>
        <taxon>Umbilicariomycetidae</taxon>
        <taxon>Umbilicariales</taxon>
        <taxon>Umbilicariaceae</taxon>
        <taxon>Lasallia</taxon>
    </lineage>
</organism>
<evidence type="ECO:0000313" key="2">
    <source>
        <dbReference type="EMBL" id="KAA6409684.1"/>
    </source>
</evidence>
<dbReference type="AlphaFoldDB" id="A0A5M8PMG4"/>
<sequence length="532" mass="58908">MDPPKANTSLPTKAPPTLLTIAGELRNQIYSYLLVEEAILYPYDNRPCSPDCPKHHRHDPNVTILAVNKQINAEATPILYSNATFRLTTGHNLMRFLNKGDHICMFQAPTLEFIFPSRHLIRNLQIKFVPEHTPAEFRDQRNVDLWADADFRAKTTSERAQFLHQNDRDLSEMVWFNAGVTIPKLRALKSLTLDIEQCFCPMGCCRMTSQLIASLEGLKTKKGIKLVINGSLLPDEEHTIRKALICEHDRKPAKPTRDRALDAQHIRDVFEALYSSSESDVEDDSLEDEEDSDEDDEEDESEDDSAEDEGDSDEEEDEDDSSDSETSGDVDEDVRVAKADVEMLEASSSVTDACSPSDVATDTTGGGQNNEHGTSHTDSSAANSPHDRLMSETTTVSGAAPTATNETDSLRILNSEDVRRLIVTVNPTSLATDPDNRSAVQRHKVRRLSKQGKATAKPSGNALLKSIKSAHPSLPSPFEPIHTDGPSASTNDDGNMDDLIDLDSQDLIEFDDVPNWNSPTNQSASQRLDQEL</sequence>
<feature type="compositionally biased region" description="Acidic residues" evidence="1">
    <location>
        <begin position="494"/>
        <end position="512"/>
    </location>
</feature>
<feature type="compositionally biased region" description="Polar residues" evidence="1">
    <location>
        <begin position="391"/>
        <end position="407"/>
    </location>
</feature>
<dbReference type="EMBL" id="VXIT01000010">
    <property type="protein sequence ID" value="KAA6409684.1"/>
    <property type="molecule type" value="Genomic_DNA"/>
</dbReference>
<comment type="caution">
    <text evidence="2">The sequence shown here is derived from an EMBL/GenBank/DDBJ whole genome shotgun (WGS) entry which is preliminary data.</text>
</comment>
<accession>A0A5M8PMG4</accession>
<dbReference type="OrthoDB" id="62952at2759"/>
<dbReference type="Proteomes" id="UP000324767">
    <property type="component" value="Unassembled WGS sequence"/>
</dbReference>
<feature type="compositionally biased region" description="Polar residues" evidence="1">
    <location>
        <begin position="515"/>
        <end position="532"/>
    </location>
</feature>
<feature type="compositionally biased region" description="Acidic residues" evidence="1">
    <location>
        <begin position="279"/>
        <end position="332"/>
    </location>
</feature>
<gene>
    <name evidence="2" type="ORF">FRX48_06296</name>
</gene>
<protein>
    <submittedName>
        <fullName evidence="2">Uncharacterized protein</fullName>
    </submittedName>
</protein>